<gene>
    <name evidence="2" type="ORF">LIZ82_05915</name>
</gene>
<feature type="domain" description="Methyltransferase type 11" evidence="1">
    <location>
        <begin position="48"/>
        <end position="142"/>
    </location>
</feature>
<sequence>MAKQNIYDNDSFFENFKNLRNNKINFNDCIETPILLAMIPEVDGKRVLDIGCGMGQHAKQYSDMGAESVLGIDISEKMLEYAKEHFHAKNITYRQMALEDICQIDEQFDLITSSLAFDYAEDLDKLMKNIYGLLKYGAHFVFSMSHPMATAWDGQYDRYTRTESGERLYANISNYMVEGKRTVKWVVEDYKVYHRTFSSIVNTIVNAGFLIEECEESHVSDEMRKQYPAQFGGTLHRPDFIFFRCKKQS</sequence>
<dbReference type="AlphaFoldDB" id="A0AAW4UMW9"/>
<evidence type="ECO:0000313" key="3">
    <source>
        <dbReference type="Proteomes" id="UP001197741"/>
    </source>
</evidence>
<proteinExistence type="predicted"/>
<dbReference type="RefSeq" id="WP_306782902.1">
    <property type="nucleotide sequence ID" value="NZ_JAJCJQ010000005.1"/>
</dbReference>
<accession>A0AAW4UMW9</accession>
<dbReference type="Pfam" id="PF08241">
    <property type="entry name" value="Methyltransf_11"/>
    <property type="match status" value="1"/>
</dbReference>
<organism evidence="2 3">
    <name type="scientific">Agathobacter rectalis</name>
    <dbReference type="NCBI Taxonomy" id="39491"/>
    <lineage>
        <taxon>Bacteria</taxon>
        <taxon>Bacillati</taxon>
        <taxon>Bacillota</taxon>
        <taxon>Clostridia</taxon>
        <taxon>Lachnospirales</taxon>
        <taxon>Lachnospiraceae</taxon>
        <taxon>Agathobacter</taxon>
    </lineage>
</organism>
<evidence type="ECO:0000313" key="2">
    <source>
        <dbReference type="EMBL" id="MCB6960429.1"/>
    </source>
</evidence>
<dbReference type="PANTHER" id="PTHR43861">
    <property type="entry name" value="TRANS-ACONITATE 2-METHYLTRANSFERASE-RELATED"/>
    <property type="match status" value="1"/>
</dbReference>
<dbReference type="GO" id="GO:0008757">
    <property type="term" value="F:S-adenosylmethionine-dependent methyltransferase activity"/>
    <property type="evidence" value="ECO:0007669"/>
    <property type="project" value="InterPro"/>
</dbReference>
<dbReference type="SUPFAM" id="SSF53335">
    <property type="entry name" value="S-adenosyl-L-methionine-dependent methyltransferases"/>
    <property type="match status" value="1"/>
</dbReference>
<dbReference type="InterPro" id="IPR029063">
    <property type="entry name" value="SAM-dependent_MTases_sf"/>
</dbReference>
<dbReference type="EMBL" id="JAJCJQ010000005">
    <property type="protein sequence ID" value="MCB6960429.1"/>
    <property type="molecule type" value="Genomic_DNA"/>
</dbReference>
<protein>
    <submittedName>
        <fullName evidence="2">Class I SAM-dependent methyltransferase</fullName>
    </submittedName>
</protein>
<keyword evidence="2" id="KW-0489">Methyltransferase</keyword>
<dbReference type="CDD" id="cd02440">
    <property type="entry name" value="AdoMet_MTases"/>
    <property type="match status" value="1"/>
</dbReference>
<dbReference type="Gene3D" id="3.40.50.150">
    <property type="entry name" value="Vaccinia Virus protein VP39"/>
    <property type="match status" value="1"/>
</dbReference>
<keyword evidence="2" id="KW-0808">Transferase</keyword>
<dbReference type="InterPro" id="IPR013216">
    <property type="entry name" value="Methyltransf_11"/>
</dbReference>
<evidence type="ECO:0000259" key="1">
    <source>
        <dbReference type="Pfam" id="PF08241"/>
    </source>
</evidence>
<reference evidence="2" key="1">
    <citation type="submission" date="2021-10" db="EMBL/GenBank/DDBJ databases">
        <title>Collection of gut derived symbiotic bacterial strains cultured from healthy donors.</title>
        <authorList>
            <person name="Lin H."/>
            <person name="Littmann E."/>
            <person name="Kohout C."/>
            <person name="Pamer E.G."/>
        </authorList>
    </citation>
    <scope>NUCLEOTIDE SEQUENCE</scope>
    <source>
        <strain evidence="2">DFI.7.28A</strain>
    </source>
</reference>
<name>A0AAW4UMW9_9FIRM</name>
<dbReference type="Proteomes" id="UP001197741">
    <property type="component" value="Unassembled WGS sequence"/>
</dbReference>
<dbReference type="PANTHER" id="PTHR43861:SF1">
    <property type="entry name" value="TRANS-ACONITATE 2-METHYLTRANSFERASE"/>
    <property type="match status" value="1"/>
</dbReference>
<dbReference type="GO" id="GO:0032259">
    <property type="term" value="P:methylation"/>
    <property type="evidence" value="ECO:0007669"/>
    <property type="project" value="UniProtKB-KW"/>
</dbReference>
<comment type="caution">
    <text evidence="2">The sequence shown here is derived from an EMBL/GenBank/DDBJ whole genome shotgun (WGS) entry which is preliminary data.</text>
</comment>